<dbReference type="Proteomes" id="UP000614460">
    <property type="component" value="Unassembled WGS sequence"/>
</dbReference>
<evidence type="ECO:0000256" key="1">
    <source>
        <dbReference type="SAM" id="Phobius"/>
    </source>
</evidence>
<keyword evidence="3" id="KW-1185">Reference proteome</keyword>
<name>A0A8H9G0F5_9SPHI</name>
<protein>
    <submittedName>
        <fullName evidence="2">Uncharacterized protein</fullName>
    </submittedName>
</protein>
<dbReference type="EMBL" id="BMKM01000005">
    <property type="protein sequence ID" value="GGE25286.1"/>
    <property type="molecule type" value="Genomic_DNA"/>
</dbReference>
<accession>A0A8H9G0F5</accession>
<reference evidence="2" key="2">
    <citation type="submission" date="2020-09" db="EMBL/GenBank/DDBJ databases">
        <authorList>
            <person name="Sun Q."/>
            <person name="Zhou Y."/>
        </authorList>
    </citation>
    <scope>NUCLEOTIDE SEQUENCE</scope>
    <source>
        <strain evidence="2">CGMCC 1.15966</strain>
    </source>
</reference>
<keyword evidence="1" id="KW-1133">Transmembrane helix</keyword>
<sequence length="254" mass="28432">MHVVNSSHIITKFSIMKQQKNIVFYIYLIFAALTISPAMLSAQSDNIMDKIWNGVGGKSKWESTKYIMFTVSGNSKYPSISGNRTFLLDKQSGNVRFEGTLNNENVVALLNVQSQKLNHIYNENGAEISAQDFRNVLQDLIGQYNIDLKVLSLPISILSSNISSQSSNKIINAEKLQKLDFSNFLGNSGSFYVSEESGLVKRLDMDNKSYLVNGYKDIGNGLILPTTFKANADSITYQKVASFTEMEPEKFKTF</sequence>
<keyword evidence="1" id="KW-0472">Membrane</keyword>
<comment type="caution">
    <text evidence="2">The sequence shown here is derived from an EMBL/GenBank/DDBJ whole genome shotgun (WGS) entry which is preliminary data.</text>
</comment>
<reference evidence="2" key="1">
    <citation type="journal article" date="2014" name="Int. J. Syst. Evol. Microbiol.">
        <title>Complete genome sequence of Corynebacterium casei LMG S-19264T (=DSM 44701T), isolated from a smear-ripened cheese.</title>
        <authorList>
            <consortium name="US DOE Joint Genome Institute (JGI-PGF)"/>
            <person name="Walter F."/>
            <person name="Albersmeier A."/>
            <person name="Kalinowski J."/>
            <person name="Ruckert C."/>
        </authorList>
    </citation>
    <scope>NUCLEOTIDE SEQUENCE</scope>
    <source>
        <strain evidence="2">CGMCC 1.15966</strain>
    </source>
</reference>
<proteinExistence type="predicted"/>
<dbReference type="AlphaFoldDB" id="A0A8H9G0F5"/>
<evidence type="ECO:0000313" key="2">
    <source>
        <dbReference type="EMBL" id="GGE25286.1"/>
    </source>
</evidence>
<gene>
    <name evidence="2" type="ORF">GCM10011516_23680</name>
</gene>
<keyword evidence="1" id="KW-0812">Transmembrane</keyword>
<organism evidence="2 3">
    <name type="scientific">Sphingobacterium cellulitidis</name>
    <dbReference type="NCBI Taxonomy" id="1768011"/>
    <lineage>
        <taxon>Bacteria</taxon>
        <taxon>Pseudomonadati</taxon>
        <taxon>Bacteroidota</taxon>
        <taxon>Sphingobacteriia</taxon>
        <taxon>Sphingobacteriales</taxon>
        <taxon>Sphingobacteriaceae</taxon>
        <taxon>Sphingobacterium</taxon>
    </lineage>
</organism>
<feature type="transmembrane region" description="Helical" evidence="1">
    <location>
        <begin position="22"/>
        <end position="40"/>
    </location>
</feature>
<evidence type="ECO:0000313" key="3">
    <source>
        <dbReference type="Proteomes" id="UP000614460"/>
    </source>
</evidence>